<dbReference type="SUPFAM" id="SSF140990">
    <property type="entry name" value="FtsH protease domain-like"/>
    <property type="match status" value="1"/>
</dbReference>
<dbReference type="PROSITE" id="PS00674">
    <property type="entry name" value="AAA"/>
    <property type="match status" value="1"/>
</dbReference>
<keyword evidence="4 15" id="KW-0645">Protease</keyword>
<dbReference type="EC" id="3.4.24.-" evidence="15"/>
<dbReference type="Gene3D" id="1.10.8.60">
    <property type="match status" value="1"/>
</dbReference>
<dbReference type="InterPro" id="IPR041569">
    <property type="entry name" value="AAA_lid_3"/>
</dbReference>
<keyword evidence="9 15" id="KW-0862">Zinc</keyword>
<dbReference type="OrthoDB" id="9809379at2"/>
<comment type="subunit">
    <text evidence="15">Homohexamer.</text>
</comment>
<dbReference type="SUPFAM" id="SSF52540">
    <property type="entry name" value="P-loop containing nucleoside triphosphate hydrolases"/>
    <property type="match status" value="1"/>
</dbReference>
<dbReference type="STRING" id="1434232.MAIT1_01777"/>
<dbReference type="GO" id="GO:0008270">
    <property type="term" value="F:zinc ion binding"/>
    <property type="evidence" value="ECO:0007669"/>
    <property type="project" value="UniProtKB-UniRule"/>
</dbReference>
<comment type="caution">
    <text evidence="19">The sequence shown here is derived from an EMBL/GenBank/DDBJ whole genome shotgun (WGS) entry which is preliminary data.</text>
</comment>
<dbReference type="Pfam" id="PF01434">
    <property type="entry name" value="Peptidase_M41"/>
    <property type="match status" value="1"/>
</dbReference>
<dbReference type="Pfam" id="PF00004">
    <property type="entry name" value="AAA"/>
    <property type="match status" value="1"/>
</dbReference>
<keyword evidence="7 15" id="KW-0547">Nucleotide-binding</keyword>
<dbReference type="AlphaFoldDB" id="A0A1Y2K3X8"/>
<dbReference type="RefSeq" id="WP_085445549.1">
    <property type="nucleotide sequence ID" value="NZ_LVJN01000020.1"/>
</dbReference>
<evidence type="ECO:0000256" key="16">
    <source>
        <dbReference type="RuleBase" id="RU003651"/>
    </source>
</evidence>
<feature type="active site" evidence="15">
    <location>
        <position position="417"/>
    </location>
</feature>
<feature type="compositionally biased region" description="Basic and acidic residues" evidence="17">
    <location>
        <begin position="603"/>
        <end position="612"/>
    </location>
</feature>
<dbReference type="GO" id="GO:0030163">
    <property type="term" value="P:protein catabolic process"/>
    <property type="evidence" value="ECO:0007669"/>
    <property type="project" value="UniProtKB-UniRule"/>
</dbReference>
<dbReference type="FunFam" id="3.40.50.300:FF:000001">
    <property type="entry name" value="ATP-dependent zinc metalloprotease FtsH"/>
    <property type="match status" value="1"/>
</dbReference>
<evidence type="ECO:0000256" key="10">
    <source>
        <dbReference type="ARBA" id="ARBA00022840"/>
    </source>
</evidence>
<dbReference type="InterPro" id="IPR027417">
    <property type="entry name" value="P-loop_NTPase"/>
</dbReference>
<dbReference type="HAMAP" id="MF_01458">
    <property type="entry name" value="FtsH"/>
    <property type="match status" value="1"/>
</dbReference>
<dbReference type="PANTHER" id="PTHR23076">
    <property type="entry name" value="METALLOPROTEASE M41 FTSH"/>
    <property type="match status" value="1"/>
</dbReference>
<dbReference type="Pfam" id="PF06480">
    <property type="entry name" value="FtsH_ext"/>
    <property type="match status" value="1"/>
</dbReference>
<dbReference type="GO" id="GO:0004222">
    <property type="term" value="F:metalloendopeptidase activity"/>
    <property type="evidence" value="ECO:0007669"/>
    <property type="project" value="InterPro"/>
</dbReference>
<dbReference type="PANTHER" id="PTHR23076:SF97">
    <property type="entry name" value="ATP-DEPENDENT ZINC METALLOPROTEASE YME1L1"/>
    <property type="match status" value="1"/>
</dbReference>
<dbReference type="GO" id="GO:0006508">
    <property type="term" value="P:proteolysis"/>
    <property type="evidence" value="ECO:0007669"/>
    <property type="project" value="UniProtKB-KW"/>
</dbReference>
<dbReference type="FunFam" id="1.20.58.760:FF:000001">
    <property type="entry name" value="ATP-dependent zinc metalloprotease FtsH"/>
    <property type="match status" value="1"/>
</dbReference>
<keyword evidence="13 15" id="KW-0472">Membrane</keyword>
<comment type="similarity">
    <text evidence="2 15">In the C-terminal section; belongs to the peptidase M41 family.</text>
</comment>
<gene>
    <name evidence="15" type="primary">ftsH</name>
    <name evidence="19" type="ORF">MAIT1_01777</name>
</gene>
<dbReference type="Gene3D" id="3.30.720.210">
    <property type="match status" value="1"/>
</dbReference>
<reference evidence="19 20" key="1">
    <citation type="journal article" date="2016" name="BMC Genomics">
        <title>Combined genomic and structural analyses of a cultured magnetotactic bacterium reveals its niche adaptation to a dynamic environment.</title>
        <authorList>
            <person name="Araujo A.C."/>
            <person name="Morillo V."/>
            <person name="Cypriano J."/>
            <person name="Teixeira L.C."/>
            <person name="Leao P."/>
            <person name="Lyra S."/>
            <person name="Almeida L.G."/>
            <person name="Bazylinski D.A."/>
            <person name="Vasconcellos A.T."/>
            <person name="Abreu F."/>
            <person name="Lins U."/>
        </authorList>
    </citation>
    <scope>NUCLEOTIDE SEQUENCE [LARGE SCALE GENOMIC DNA]</scope>
    <source>
        <strain evidence="19 20">IT-1</strain>
    </source>
</reference>
<dbReference type="InterPro" id="IPR000642">
    <property type="entry name" value="Peptidase_M41"/>
</dbReference>
<evidence type="ECO:0000256" key="11">
    <source>
        <dbReference type="ARBA" id="ARBA00022989"/>
    </source>
</evidence>
<dbReference type="NCBIfam" id="TIGR01241">
    <property type="entry name" value="FtsH_fam"/>
    <property type="match status" value="1"/>
</dbReference>
<feature type="binding site" evidence="15">
    <location>
        <position position="492"/>
    </location>
    <ligand>
        <name>Zn(2+)</name>
        <dbReference type="ChEBI" id="CHEBI:29105"/>
        <note>catalytic</note>
    </ligand>
</feature>
<keyword evidence="20" id="KW-1185">Reference proteome</keyword>
<evidence type="ECO:0000256" key="14">
    <source>
        <dbReference type="ARBA" id="ARBA00061570"/>
    </source>
</evidence>
<comment type="function">
    <text evidence="15">Acts as a processive, ATP-dependent zinc metallopeptidase for both cytoplasmic and membrane proteins. Plays a role in the quality control of integral membrane proteins.</text>
</comment>
<comment type="similarity">
    <text evidence="14 15">In the central section; belongs to the AAA ATPase family.</text>
</comment>
<feature type="binding site" evidence="15">
    <location>
        <position position="420"/>
    </location>
    <ligand>
        <name>Zn(2+)</name>
        <dbReference type="ChEBI" id="CHEBI:29105"/>
        <note>catalytic</note>
    </ligand>
</feature>
<dbReference type="CDD" id="cd19501">
    <property type="entry name" value="RecA-like_FtsH"/>
    <property type="match status" value="1"/>
</dbReference>
<proteinExistence type="inferred from homology"/>
<feature type="transmembrane region" description="Helical" evidence="15">
    <location>
        <begin position="100"/>
        <end position="121"/>
    </location>
</feature>
<dbReference type="Pfam" id="PF17862">
    <property type="entry name" value="AAA_lid_3"/>
    <property type="match status" value="1"/>
</dbReference>
<dbReference type="GO" id="GO:0005524">
    <property type="term" value="F:ATP binding"/>
    <property type="evidence" value="ECO:0007669"/>
    <property type="project" value="UniProtKB-UniRule"/>
</dbReference>
<evidence type="ECO:0000256" key="9">
    <source>
        <dbReference type="ARBA" id="ARBA00022833"/>
    </source>
</evidence>
<evidence type="ECO:0000256" key="8">
    <source>
        <dbReference type="ARBA" id="ARBA00022801"/>
    </source>
</evidence>
<feature type="region of interest" description="Disordered" evidence="17">
    <location>
        <begin position="603"/>
        <end position="659"/>
    </location>
</feature>
<dbReference type="Proteomes" id="UP000194003">
    <property type="component" value="Unassembled WGS sequence"/>
</dbReference>
<dbReference type="InterPro" id="IPR003960">
    <property type="entry name" value="ATPase_AAA_CS"/>
</dbReference>
<dbReference type="GO" id="GO:0016887">
    <property type="term" value="F:ATP hydrolysis activity"/>
    <property type="evidence" value="ECO:0007669"/>
    <property type="project" value="UniProtKB-UniRule"/>
</dbReference>
<evidence type="ECO:0000256" key="1">
    <source>
        <dbReference type="ARBA" id="ARBA00004370"/>
    </source>
</evidence>
<feature type="binding site" evidence="15">
    <location>
        <position position="416"/>
    </location>
    <ligand>
        <name>Zn(2+)</name>
        <dbReference type="ChEBI" id="CHEBI:29105"/>
        <note>catalytic</note>
    </ligand>
</feature>
<evidence type="ECO:0000256" key="5">
    <source>
        <dbReference type="ARBA" id="ARBA00022692"/>
    </source>
</evidence>
<keyword evidence="8 15" id="KW-0378">Hydrolase</keyword>
<comment type="caution">
    <text evidence="15">Lacks conserved residue(s) required for the propagation of feature annotation.</text>
</comment>
<dbReference type="SMART" id="SM00382">
    <property type="entry name" value="AAA"/>
    <property type="match status" value="1"/>
</dbReference>
<evidence type="ECO:0000256" key="2">
    <source>
        <dbReference type="ARBA" id="ARBA00010044"/>
    </source>
</evidence>
<dbReference type="InterPro" id="IPR005936">
    <property type="entry name" value="FtsH"/>
</dbReference>
<keyword evidence="6 15" id="KW-0479">Metal-binding</keyword>
<dbReference type="GO" id="GO:0004176">
    <property type="term" value="F:ATP-dependent peptidase activity"/>
    <property type="evidence" value="ECO:0007669"/>
    <property type="project" value="InterPro"/>
</dbReference>
<evidence type="ECO:0000313" key="19">
    <source>
        <dbReference type="EMBL" id="OSM01745.1"/>
    </source>
</evidence>
<accession>A0A1Y2K3X8</accession>
<name>A0A1Y2K3X8_9PROT</name>
<dbReference type="FunFam" id="1.10.8.60:FF:000001">
    <property type="entry name" value="ATP-dependent zinc metalloprotease FtsH"/>
    <property type="match status" value="1"/>
</dbReference>
<dbReference type="InterPro" id="IPR003959">
    <property type="entry name" value="ATPase_AAA_core"/>
</dbReference>
<evidence type="ECO:0000256" key="13">
    <source>
        <dbReference type="ARBA" id="ARBA00023136"/>
    </source>
</evidence>
<dbReference type="Gene3D" id="3.40.50.300">
    <property type="entry name" value="P-loop containing nucleotide triphosphate hydrolases"/>
    <property type="match status" value="1"/>
</dbReference>
<evidence type="ECO:0000256" key="17">
    <source>
        <dbReference type="SAM" id="MobiDB-lite"/>
    </source>
</evidence>
<dbReference type="EMBL" id="LVJN01000020">
    <property type="protein sequence ID" value="OSM01745.1"/>
    <property type="molecule type" value="Genomic_DNA"/>
</dbReference>
<evidence type="ECO:0000256" key="6">
    <source>
        <dbReference type="ARBA" id="ARBA00022723"/>
    </source>
</evidence>
<comment type="cofactor">
    <cofactor evidence="15">
        <name>Zn(2+)</name>
        <dbReference type="ChEBI" id="CHEBI:29105"/>
    </cofactor>
    <text evidence="15">Binds 1 zinc ion per subunit.</text>
</comment>
<keyword evidence="5 15" id="KW-0812">Transmembrane</keyword>
<sequence>MNGFYKNLSLWLVIGLLLVMLFNMFNQPTGRDQHITFSEFMYQLDQGRVTDVTIQGRNLSGVYADNTRFTTYTPDDPDLMRVLREHKVNITARPPEETPLLLTILISWFPMLLLIGVWIFFMRQMQSGGGRGAMSFGKSKAKLLNENATKVTFADVAGIEEAKEELEEIIQYLKNPQKFQRLGGKIPKGVLLVGPPGTGKTLLARAIAGEANVPFFNLSGSDFVEMFVGVGAARVRDMFEQGKKNAPCIIFIDEIDAVGRHRGAGLGGGHDEREQTLNQLLVEMDGFESTEGVIMVAATNRPDVLDPALLRPGRFDRQVTVPNPDIRGRTQILKVHMGKVPIAESVDAEVIARSTPGFSGADLANLVNEAALGAAREDKKLVTMADFEAAKDKVMMGKPRKSAIISEHERKTTAYHEAGHAIVAAMIPGSDPVHKVTIIPRGRALGLTMQLPTEDRYTYAKTQMEGIISVLMGGRIAEEIILGQLTTGAGNDIKRATDMARNMVCSYGMSEKLGPLTYVDNEQEIFLGREITQHKQVSEETARLIDQEVFDIVDRNYKRAWQILTDKRDVLENMAVALLERETIDAEEVQNLVNGVPLAEALKPLEPDDKDGGPSTGAPDDAEPVQAESDDASKGDVDDGGEEPEGGAPPPGAEPRNLH</sequence>
<evidence type="ECO:0000256" key="15">
    <source>
        <dbReference type="HAMAP-Rule" id="MF_01458"/>
    </source>
</evidence>
<dbReference type="GO" id="GO:0005886">
    <property type="term" value="C:plasma membrane"/>
    <property type="evidence" value="ECO:0007669"/>
    <property type="project" value="UniProtKB-SubCell"/>
</dbReference>
<keyword evidence="11 15" id="KW-1133">Transmembrane helix</keyword>
<evidence type="ECO:0000256" key="7">
    <source>
        <dbReference type="ARBA" id="ARBA00022741"/>
    </source>
</evidence>
<dbReference type="InterPro" id="IPR011546">
    <property type="entry name" value="Pept_M41_FtsH_extracell"/>
</dbReference>
<evidence type="ECO:0000256" key="3">
    <source>
        <dbReference type="ARBA" id="ARBA00022475"/>
    </source>
</evidence>
<keyword evidence="12 15" id="KW-0482">Metalloprotease</keyword>
<evidence type="ECO:0000256" key="4">
    <source>
        <dbReference type="ARBA" id="ARBA00022670"/>
    </source>
</evidence>
<keyword evidence="3 15" id="KW-1003">Cell membrane</keyword>
<feature type="domain" description="AAA+ ATPase" evidence="18">
    <location>
        <begin position="186"/>
        <end position="325"/>
    </location>
</feature>
<evidence type="ECO:0000259" key="18">
    <source>
        <dbReference type="SMART" id="SM00382"/>
    </source>
</evidence>
<comment type="similarity">
    <text evidence="16">Belongs to the AAA ATPase family.</text>
</comment>
<dbReference type="InterPro" id="IPR003593">
    <property type="entry name" value="AAA+_ATPase"/>
</dbReference>
<evidence type="ECO:0000313" key="20">
    <source>
        <dbReference type="Proteomes" id="UP000194003"/>
    </source>
</evidence>
<comment type="subcellular location">
    <subcellularLocation>
        <location evidence="15">Cell membrane</location>
        <topology evidence="15">Multi-pass membrane protein</topology>
        <orientation evidence="15">Cytoplasmic side</orientation>
    </subcellularLocation>
    <subcellularLocation>
        <location evidence="1">Membrane</location>
    </subcellularLocation>
</comment>
<feature type="binding site" evidence="15">
    <location>
        <begin position="194"/>
        <end position="201"/>
    </location>
    <ligand>
        <name>ATP</name>
        <dbReference type="ChEBI" id="CHEBI:30616"/>
    </ligand>
</feature>
<dbReference type="InterPro" id="IPR037219">
    <property type="entry name" value="Peptidase_M41-like"/>
</dbReference>
<protein>
    <recommendedName>
        <fullName evidence="15">ATP-dependent zinc metalloprotease FtsH</fullName>
        <ecNumber evidence="15">3.4.24.-</ecNumber>
    </recommendedName>
</protein>
<organism evidence="19 20">
    <name type="scientific">Magnetofaba australis IT-1</name>
    <dbReference type="NCBI Taxonomy" id="1434232"/>
    <lineage>
        <taxon>Bacteria</taxon>
        <taxon>Pseudomonadati</taxon>
        <taxon>Pseudomonadota</taxon>
        <taxon>Magnetococcia</taxon>
        <taxon>Magnetococcales</taxon>
        <taxon>Magnetococcaceae</taxon>
        <taxon>Magnetofaba</taxon>
    </lineage>
</organism>
<dbReference type="Gene3D" id="1.20.58.760">
    <property type="entry name" value="Peptidase M41"/>
    <property type="match status" value="1"/>
</dbReference>
<keyword evidence="10 15" id="KW-0067">ATP-binding</keyword>
<evidence type="ECO:0000256" key="12">
    <source>
        <dbReference type="ARBA" id="ARBA00023049"/>
    </source>
</evidence>